<gene>
    <name evidence="8" type="primary">mreC</name>
    <name evidence="8" type="ordered locus">NE2069</name>
</gene>
<comment type="similarity">
    <text evidence="1 5">Belongs to the MreC family.</text>
</comment>
<evidence type="ECO:0000256" key="1">
    <source>
        <dbReference type="ARBA" id="ARBA00009369"/>
    </source>
</evidence>
<reference evidence="8 9" key="1">
    <citation type="journal article" date="2003" name="J. Bacteriol.">
        <title>Complete genome sequence of the ammonia-oxidizing bacterium and obligate chemolithoautotroph Nitrosomonas europaea.</title>
        <authorList>
            <person name="Chain P."/>
            <person name="Lamerdin J."/>
            <person name="Larimer F."/>
            <person name="Regala W."/>
            <person name="Land M."/>
            <person name="Hauser L."/>
            <person name="Hooper A."/>
            <person name="Klotz M."/>
            <person name="Norton J."/>
            <person name="Sayavedra-Soto L."/>
            <person name="Arciero D."/>
            <person name="Hommes N."/>
            <person name="Whittaker M."/>
            <person name="Arp D."/>
        </authorList>
    </citation>
    <scope>NUCLEOTIDE SEQUENCE [LARGE SCALE GENOMIC DNA]</scope>
    <source>
        <strain evidence="9">ATCC 19718 / CIP 103999 / KCTC 2705 / NBRC 14298</strain>
    </source>
</reference>
<evidence type="ECO:0000256" key="2">
    <source>
        <dbReference type="ARBA" id="ARBA00013855"/>
    </source>
</evidence>
<dbReference type="PhylomeDB" id="Q82T58"/>
<dbReference type="InterPro" id="IPR042175">
    <property type="entry name" value="Cell/Rod_MreC_2"/>
</dbReference>
<dbReference type="Proteomes" id="UP000001416">
    <property type="component" value="Chromosome"/>
</dbReference>
<dbReference type="Pfam" id="PF04085">
    <property type="entry name" value="MreC"/>
    <property type="match status" value="1"/>
</dbReference>
<dbReference type="PIRSF" id="PIRSF038471">
    <property type="entry name" value="MreC"/>
    <property type="match status" value="1"/>
</dbReference>
<protein>
    <recommendedName>
        <fullName evidence="2 5">Cell shape-determining protein MreC</fullName>
    </recommendedName>
    <alternativeName>
        <fullName evidence="4 5">Cell shape protein MreC</fullName>
    </alternativeName>
</protein>
<evidence type="ECO:0000313" key="8">
    <source>
        <dbReference type="EMBL" id="CAD85980.1"/>
    </source>
</evidence>
<dbReference type="KEGG" id="neu:NE2069"/>
<evidence type="ECO:0000256" key="6">
    <source>
        <dbReference type="SAM" id="MobiDB-lite"/>
    </source>
</evidence>
<evidence type="ECO:0000256" key="3">
    <source>
        <dbReference type="ARBA" id="ARBA00022960"/>
    </source>
</evidence>
<dbReference type="InterPro" id="IPR055342">
    <property type="entry name" value="MreC_beta-barrel_core"/>
</dbReference>
<sequence length="305" mass="34141">MLRGYMHTPPQFFKVGPSPLTRMFFFVLLSVFIMIADSRSDFIAEARRVIGVAISPLQKLAYLPFSLQEKVDQYISDFKLIEEIDHLRREYLTSRHDFFRLQALASENEHLRALLGAARQTEIQTVLAEILYTPRDPFSRKITLGKGSSNGVKPGQVVIDDLGVIGQVTRVFPWTSEVTLITDKNHMVPVQIDRNGLRTVISGAGKNSELELRFLSINTDIREGDLLATSGIGGVYPPGLPVGRVAHIEYDRSHKFARIICVPVAGVDRHRQVLVLIGSVPTPEISDNPESYAPQKNRQTKNHGT</sequence>
<dbReference type="STRING" id="228410.NE2069"/>
<dbReference type="GO" id="GO:0005886">
    <property type="term" value="C:plasma membrane"/>
    <property type="evidence" value="ECO:0007669"/>
    <property type="project" value="TreeGrafter"/>
</dbReference>
<organism evidence="8 9">
    <name type="scientific">Nitrosomonas europaea (strain ATCC 19718 / CIP 103999 / KCTC 2705 / NBRC 14298)</name>
    <dbReference type="NCBI Taxonomy" id="228410"/>
    <lineage>
        <taxon>Bacteria</taxon>
        <taxon>Pseudomonadati</taxon>
        <taxon>Pseudomonadota</taxon>
        <taxon>Betaproteobacteria</taxon>
        <taxon>Nitrosomonadales</taxon>
        <taxon>Nitrosomonadaceae</taxon>
        <taxon>Nitrosomonas</taxon>
    </lineage>
</organism>
<evidence type="ECO:0000256" key="5">
    <source>
        <dbReference type="PIRNR" id="PIRNR038471"/>
    </source>
</evidence>
<feature type="region of interest" description="Disordered" evidence="6">
    <location>
        <begin position="285"/>
        <end position="305"/>
    </location>
</feature>
<dbReference type="Gene3D" id="2.40.10.340">
    <property type="entry name" value="Rod shape-determining protein MreC, domain 1"/>
    <property type="match status" value="1"/>
</dbReference>
<dbReference type="InterPro" id="IPR042177">
    <property type="entry name" value="Cell/Rod_1"/>
</dbReference>
<accession>Q82T58</accession>
<dbReference type="PANTHER" id="PTHR34138:SF1">
    <property type="entry name" value="CELL SHAPE-DETERMINING PROTEIN MREC"/>
    <property type="match status" value="1"/>
</dbReference>
<evidence type="ECO:0000313" key="9">
    <source>
        <dbReference type="Proteomes" id="UP000001416"/>
    </source>
</evidence>
<dbReference type="NCBIfam" id="TIGR00219">
    <property type="entry name" value="mreC"/>
    <property type="match status" value="1"/>
</dbReference>
<dbReference type="AlphaFoldDB" id="Q82T58"/>
<evidence type="ECO:0000256" key="4">
    <source>
        <dbReference type="ARBA" id="ARBA00032089"/>
    </source>
</evidence>
<keyword evidence="9" id="KW-1185">Reference proteome</keyword>
<comment type="function">
    <text evidence="5">Involved in formation and maintenance of cell shape.</text>
</comment>
<keyword evidence="8" id="KW-0812">Transmembrane</keyword>
<dbReference type="HOGENOM" id="CLU_042663_2_0_4"/>
<dbReference type="InterPro" id="IPR007221">
    <property type="entry name" value="MreC"/>
</dbReference>
<dbReference type="GeneID" id="87105208"/>
<evidence type="ECO:0000259" key="7">
    <source>
        <dbReference type="Pfam" id="PF04085"/>
    </source>
</evidence>
<dbReference type="GO" id="GO:0008360">
    <property type="term" value="P:regulation of cell shape"/>
    <property type="evidence" value="ECO:0007669"/>
    <property type="project" value="UniProtKB-KW"/>
</dbReference>
<dbReference type="EMBL" id="AL954747">
    <property type="protein sequence ID" value="CAD85980.1"/>
    <property type="molecule type" value="Genomic_DNA"/>
</dbReference>
<proteinExistence type="inferred from homology"/>
<dbReference type="PANTHER" id="PTHR34138">
    <property type="entry name" value="CELL SHAPE-DETERMINING PROTEIN MREC"/>
    <property type="match status" value="1"/>
</dbReference>
<feature type="domain" description="Rod shape-determining protein MreC beta-barrel core" evidence="7">
    <location>
        <begin position="132"/>
        <end position="276"/>
    </location>
</feature>
<keyword evidence="3 5" id="KW-0133">Cell shape</keyword>
<dbReference type="RefSeq" id="WP_011112578.1">
    <property type="nucleotide sequence ID" value="NC_004757.1"/>
</dbReference>
<dbReference type="Gene3D" id="2.40.10.350">
    <property type="entry name" value="Rod shape-determining protein MreC, domain 2"/>
    <property type="match status" value="1"/>
</dbReference>
<name>Q82T58_NITEU</name>
<keyword evidence="8" id="KW-0472">Membrane</keyword>
<dbReference type="eggNOG" id="COG1792">
    <property type="taxonomic scope" value="Bacteria"/>
</dbReference>